<proteinExistence type="predicted"/>
<keyword evidence="2" id="KW-1185">Reference proteome</keyword>
<dbReference type="EMBL" id="ML208629">
    <property type="protein sequence ID" value="TFK61779.1"/>
    <property type="molecule type" value="Genomic_DNA"/>
</dbReference>
<evidence type="ECO:0000313" key="2">
    <source>
        <dbReference type="Proteomes" id="UP000308600"/>
    </source>
</evidence>
<organism evidence="1 2">
    <name type="scientific">Pluteus cervinus</name>
    <dbReference type="NCBI Taxonomy" id="181527"/>
    <lineage>
        <taxon>Eukaryota</taxon>
        <taxon>Fungi</taxon>
        <taxon>Dikarya</taxon>
        <taxon>Basidiomycota</taxon>
        <taxon>Agaricomycotina</taxon>
        <taxon>Agaricomycetes</taxon>
        <taxon>Agaricomycetidae</taxon>
        <taxon>Agaricales</taxon>
        <taxon>Pluteineae</taxon>
        <taxon>Pluteaceae</taxon>
        <taxon>Pluteus</taxon>
    </lineage>
</organism>
<sequence length="160" mass="17332">MSMSSLRGLDWLDCLYLGVLGAITLVSLLPAPSYLVTKRDSSDFELKKGALNSPSGPEASVEGNEGKVAGKKDLLHGVVSLLEALRYLNNRNGPPSLPPLMCGFEDPTSNSTLELSPIRNVLAESPPVQIQISLLLLSRKFRLLPHQHQLPATQPHKGPF</sequence>
<accession>A0ACD3A808</accession>
<dbReference type="Proteomes" id="UP000308600">
    <property type="component" value="Unassembled WGS sequence"/>
</dbReference>
<gene>
    <name evidence="1" type="ORF">BDN72DRAFT_903792</name>
</gene>
<protein>
    <submittedName>
        <fullName evidence="1">Uncharacterized protein</fullName>
    </submittedName>
</protein>
<evidence type="ECO:0000313" key="1">
    <source>
        <dbReference type="EMBL" id="TFK61779.1"/>
    </source>
</evidence>
<name>A0ACD3A808_9AGAR</name>
<reference evidence="1 2" key="1">
    <citation type="journal article" date="2019" name="Nat. Ecol. Evol.">
        <title>Megaphylogeny resolves global patterns of mushroom evolution.</title>
        <authorList>
            <person name="Varga T."/>
            <person name="Krizsan K."/>
            <person name="Foldi C."/>
            <person name="Dima B."/>
            <person name="Sanchez-Garcia M."/>
            <person name="Sanchez-Ramirez S."/>
            <person name="Szollosi G.J."/>
            <person name="Szarkandi J.G."/>
            <person name="Papp V."/>
            <person name="Albert L."/>
            <person name="Andreopoulos W."/>
            <person name="Angelini C."/>
            <person name="Antonin V."/>
            <person name="Barry K.W."/>
            <person name="Bougher N.L."/>
            <person name="Buchanan P."/>
            <person name="Buyck B."/>
            <person name="Bense V."/>
            <person name="Catcheside P."/>
            <person name="Chovatia M."/>
            <person name="Cooper J."/>
            <person name="Damon W."/>
            <person name="Desjardin D."/>
            <person name="Finy P."/>
            <person name="Geml J."/>
            <person name="Haridas S."/>
            <person name="Hughes K."/>
            <person name="Justo A."/>
            <person name="Karasinski D."/>
            <person name="Kautmanova I."/>
            <person name="Kiss B."/>
            <person name="Kocsube S."/>
            <person name="Kotiranta H."/>
            <person name="LaButti K.M."/>
            <person name="Lechner B.E."/>
            <person name="Liimatainen K."/>
            <person name="Lipzen A."/>
            <person name="Lukacs Z."/>
            <person name="Mihaltcheva S."/>
            <person name="Morgado L.N."/>
            <person name="Niskanen T."/>
            <person name="Noordeloos M.E."/>
            <person name="Ohm R.A."/>
            <person name="Ortiz-Santana B."/>
            <person name="Ovrebo C."/>
            <person name="Racz N."/>
            <person name="Riley R."/>
            <person name="Savchenko A."/>
            <person name="Shiryaev A."/>
            <person name="Soop K."/>
            <person name="Spirin V."/>
            <person name="Szebenyi C."/>
            <person name="Tomsovsky M."/>
            <person name="Tulloss R.E."/>
            <person name="Uehling J."/>
            <person name="Grigoriev I.V."/>
            <person name="Vagvolgyi C."/>
            <person name="Papp T."/>
            <person name="Martin F.M."/>
            <person name="Miettinen O."/>
            <person name="Hibbett D.S."/>
            <person name="Nagy L.G."/>
        </authorList>
    </citation>
    <scope>NUCLEOTIDE SEQUENCE [LARGE SCALE GENOMIC DNA]</scope>
    <source>
        <strain evidence="1 2">NL-1719</strain>
    </source>
</reference>